<dbReference type="PANTHER" id="PTHR46470:SF4">
    <property type="entry name" value="5-AMINO-6-(5-PHOSPHO-D-RIBITYLAMINO)URACIL PHOSPHATASE YIGB"/>
    <property type="match status" value="1"/>
</dbReference>
<keyword evidence="3" id="KW-0460">Magnesium</keyword>
<accession>A0A1I0YN46</accession>
<protein>
    <submittedName>
        <fullName evidence="4">Putative hydrolase of the HAD superfamily</fullName>
    </submittedName>
</protein>
<dbReference type="RefSeq" id="WP_239078584.1">
    <property type="nucleotide sequence ID" value="NZ_BONM01000001.1"/>
</dbReference>
<proteinExistence type="predicted"/>
<dbReference type="EMBL" id="FOKA01000008">
    <property type="protein sequence ID" value="SFB14754.1"/>
    <property type="molecule type" value="Genomic_DNA"/>
</dbReference>
<sequence>MTAAGTGRGTGAGAGVPAGALVGQVDGVLLDVDDTLVDTRSAFAAAVDAVCRQWLPHLDADGRAAALALWRADPEGHYRAYTRGETDADTQRRRRAEGLQAAFGGARLGDTGYAAWVEVFWSTFEDAWSAHADAVPLLATLRAAGLPSGAVTNADAALQTRKLARCGLGEVDVLVTLDTLGVGKPDPRVFHEGCRRLGTAPARTLYVGDEADVDALAAVAAGLVGVWLDRPGERRGGPAHEDPDAVREQGAHVVRSLTELGALLGGG</sequence>
<organism evidence="4 5">
    <name type="scientific">Cellulomonas marina</name>
    <dbReference type="NCBI Taxonomy" id="988821"/>
    <lineage>
        <taxon>Bacteria</taxon>
        <taxon>Bacillati</taxon>
        <taxon>Actinomycetota</taxon>
        <taxon>Actinomycetes</taxon>
        <taxon>Micrococcales</taxon>
        <taxon>Cellulomonadaceae</taxon>
        <taxon>Cellulomonas</taxon>
    </lineage>
</organism>
<dbReference type="Pfam" id="PF00702">
    <property type="entry name" value="Hydrolase"/>
    <property type="match status" value="1"/>
</dbReference>
<name>A0A1I0YN46_9CELL</name>
<dbReference type="SUPFAM" id="SSF56784">
    <property type="entry name" value="HAD-like"/>
    <property type="match status" value="1"/>
</dbReference>
<dbReference type="PRINTS" id="PR00413">
    <property type="entry name" value="HADHALOGNASE"/>
</dbReference>
<dbReference type="GO" id="GO:0044281">
    <property type="term" value="P:small molecule metabolic process"/>
    <property type="evidence" value="ECO:0007669"/>
    <property type="project" value="UniProtKB-ARBA"/>
</dbReference>
<dbReference type="InterPro" id="IPR051400">
    <property type="entry name" value="HAD-like_hydrolase"/>
</dbReference>
<dbReference type="InterPro" id="IPR023214">
    <property type="entry name" value="HAD_sf"/>
</dbReference>
<keyword evidence="2 4" id="KW-0378">Hydrolase</keyword>
<dbReference type="GO" id="GO:0016787">
    <property type="term" value="F:hydrolase activity"/>
    <property type="evidence" value="ECO:0007669"/>
    <property type="project" value="UniProtKB-KW"/>
</dbReference>
<dbReference type="Gene3D" id="1.20.120.1600">
    <property type="match status" value="1"/>
</dbReference>
<dbReference type="InterPro" id="IPR006439">
    <property type="entry name" value="HAD-SF_hydro_IA"/>
</dbReference>
<evidence type="ECO:0000256" key="3">
    <source>
        <dbReference type="ARBA" id="ARBA00022842"/>
    </source>
</evidence>
<reference evidence="4 5" key="1">
    <citation type="submission" date="2016-10" db="EMBL/GenBank/DDBJ databases">
        <authorList>
            <person name="de Groot N.N."/>
        </authorList>
    </citation>
    <scope>NUCLEOTIDE SEQUENCE [LARGE SCALE GENOMIC DNA]</scope>
    <source>
        <strain evidence="4 5">CGMCC 4.6945</strain>
    </source>
</reference>
<evidence type="ECO:0000313" key="4">
    <source>
        <dbReference type="EMBL" id="SFB14754.1"/>
    </source>
</evidence>
<dbReference type="NCBIfam" id="TIGR01509">
    <property type="entry name" value="HAD-SF-IA-v3"/>
    <property type="match status" value="1"/>
</dbReference>
<keyword evidence="5" id="KW-1185">Reference proteome</keyword>
<dbReference type="NCBIfam" id="TIGR01549">
    <property type="entry name" value="HAD-SF-IA-v1"/>
    <property type="match status" value="1"/>
</dbReference>
<dbReference type="Proteomes" id="UP000199012">
    <property type="component" value="Unassembled WGS sequence"/>
</dbReference>
<dbReference type="PANTHER" id="PTHR46470">
    <property type="entry name" value="N-ACYLNEURAMINATE-9-PHOSPHATASE"/>
    <property type="match status" value="1"/>
</dbReference>
<dbReference type="SFLD" id="SFLDS00003">
    <property type="entry name" value="Haloacid_Dehalogenase"/>
    <property type="match status" value="1"/>
</dbReference>
<evidence type="ECO:0000256" key="2">
    <source>
        <dbReference type="ARBA" id="ARBA00022801"/>
    </source>
</evidence>
<comment type="cofactor">
    <cofactor evidence="1">
        <name>Mg(2+)</name>
        <dbReference type="ChEBI" id="CHEBI:18420"/>
    </cofactor>
</comment>
<dbReference type="AlphaFoldDB" id="A0A1I0YN46"/>
<dbReference type="InterPro" id="IPR036412">
    <property type="entry name" value="HAD-like_sf"/>
</dbReference>
<dbReference type="Gene3D" id="3.40.50.1000">
    <property type="entry name" value="HAD superfamily/HAD-like"/>
    <property type="match status" value="1"/>
</dbReference>
<gene>
    <name evidence="4" type="ORF">SAMN05421867_10854</name>
</gene>
<dbReference type="STRING" id="988821.SAMN05421867_10854"/>
<dbReference type="SFLD" id="SFLDG01129">
    <property type="entry name" value="C1.5:_HAD__Beta-PGM__Phosphata"/>
    <property type="match status" value="1"/>
</dbReference>
<evidence type="ECO:0000256" key="1">
    <source>
        <dbReference type="ARBA" id="ARBA00001946"/>
    </source>
</evidence>
<evidence type="ECO:0000313" key="5">
    <source>
        <dbReference type="Proteomes" id="UP000199012"/>
    </source>
</evidence>